<keyword evidence="2" id="KW-0732">Signal</keyword>
<organism evidence="3 4">
    <name type="scientific">Schleiferilactobacillus perolens DSM 12744</name>
    <dbReference type="NCBI Taxonomy" id="1423792"/>
    <lineage>
        <taxon>Bacteria</taxon>
        <taxon>Bacillati</taxon>
        <taxon>Bacillota</taxon>
        <taxon>Bacilli</taxon>
        <taxon>Lactobacillales</taxon>
        <taxon>Lactobacillaceae</taxon>
        <taxon>Schleiferilactobacillus</taxon>
    </lineage>
</organism>
<evidence type="ECO:0008006" key="5">
    <source>
        <dbReference type="Google" id="ProtNLM"/>
    </source>
</evidence>
<dbReference type="STRING" id="1423792.FD09_GL002375"/>
<sequence length="324" mass="33886">MSHNKTLFSIGLSAAALIGTLTLSHGQAQAATTGTTTYEGGATTVWSSPAFSTPTRYLTHGQQVNIIDSKTVNGTTWFEVGQNEWVPSIYMQSANDTTATSTAAPANTATAVGSVKVNYTAGSTTVWTGVDSGKAAAYLAPGETAQYSETSTGNGYTWYHITSGWVPSKYVSVVGANTQPTTQQTQTAQPAHQQQAQPAVQQQAAQPSQQQNTQQQTNTYSANTQQNSTASTNTVSSASATVKVTFYDPASLGSNMGYNGVAANLAKYPKGTRLKITLADGTVLHRVVNDTGTFVSSNPNQIDLAWPNSSVPSYGVTTASVSVE</sequence>
<accession>A0A0R1N3C2</accession>
<comment type="caution">
    <text evidence="3">The sequence shown here is derived from an EMBL/GenBank/DDBJ whole genome shotgun (WGS) entry which is preliminary data.</text>
</comment>
<feature type="region of interest" description="Disordered" evidence="1">
    <location>
        <begin position="181"/>
        <end position="235"/>
    </location>
</feature>
<gene>
    <name evidence="3" type="ORF">FD09_GL002375</name>
</gene>
<evidence type="ECO:0000313" key="4">
    <source>
        <dbReference type="Proteomes" id="UP000051330"/>
    </source>
</evidence>
<dbReference type="AlphaFoldDB" id="A0A0R1N3C2"/>
<protein>
    <recommendedName>
        <fullName evidence="5">Surface layer protein A domain-containing protein</fullName>
    </recommendedName>
</protein>
<evidence type="ECO:0000313" key="3">
    <source>
        <dbReference type="EMBL" id="KRL12836.1"/>
    </source>
</evidence>
<keyword evidence="4" id="KW-1185">Reference proteome</keyword>
<proteinExistence type="predicted"/>
<evidence type="ECO:0000256" key="2">
    <source>
        <dbReference type="SAM" id="SignalP"/>
    </source>
</evidence>
<dbReference type="RefSeq" id="WP_057819621.1">
    <property type="nucleotide sequence ID" value="NZ_AZEC01000005.1"/>
</dbReference>
<feature type="signal peptide" evidence="2">
    <location>
        <begin position="1"/>
        <end position="30"/>
    </location>
</feature>
<dbReference type="PATRIC" id="fig|1423792.3.peg.2421"/>
<dbReference type="OrthoDB" id="2080739at2"/>
<reference evidence="3 4" key="1">
    <citation type="journal article" date="2015" name="Genome Announc.">
        <title>Expanding the biotechnology potential of lactobacilli through comparative genomics of 213 strains and associated genera.</title>
        <authorList>
            <person name="Sun Z."/>
            <person name="Harris H.M."/>
            <person name="McCann A."/>
            <person name="Guo C."/>
            <person name="Argimon S."/>
            <person name="Zhang W."/>
            <person name="Yang X."/>
            <person name="Jeffery I.B."/>
            <person name="Cooney J.C."/>
            <person name="Kagawa T.F."/>
            <person name="Liu W."/>
            <person name="Song Y."/>
            <person name="Salvetti E."/>
            <person name="Wrobel A."/>
            <person name="Rasinkangas P."/>
            <person name="Parkhill J."/>
            <person name="Rea M.C."/>
            <person name="O'Sullivan O."/>
            <person name="Ritari J."/>
            <person name="Douillard F.P."/>
            <person name="Paul Ross R."/>
            <person name="Yang R."/>
            <person name="Briner A.E."/>
            <person name="Felis G.E."/>
            <person name="de Vos W.M."/>
            <person name="Barrangou R."/>
            <person name="Klaenhammer T.R."/>
            <person name="Caufield P.W."/>
            <person name="Cui Y."/>
            <person name="Zhang H."/>
            <person name="O'Toole P.W."/>
        </authorList>
    </citation>
    <scope>NUCLEOTIDE SEQUENCE [LARGE SCALE GENOMIC DNA]</scope>
    <source>
        <strain evidence="3 4">DSM 12744</strain>
    </source>
</reference>
<dbReference type="Proteomes" id="UP000051330">
    <property type="component" value="Unassembled WGS sequence"/>
</dbReference>
<name>A0A0R1N3C2_9LACO</name>
<dbReference type="EMBL" id="AZEC01000005">
    <property type="protein sequence ID" value="KRL12836.1"/>
    <property type="molecule type" value="Genomic_DNA"/>
</dbReference>
<evidence type="ECO:0000256" key="1">
    <source>
        <dbReference type="SAM" id="MobiDB-lite"/>
    </source>
</evidence>
<feature type="chain" id="PRO_5006408180" description="Surface layer protein A domain-containing protein" evidence="2">
    <location>
        <begin position="31"/>
        <end position="324"/>
    </location>
</feature>